<sequence>MFAVGVGKNVDEKEISNISSDPDEDFTFHVESFLDLGNIAVHLAQKTCQALSLLGADISKKTQKCRKKPANVMIVYDSHKPAQTTQAVLSDLIGMFTFEANIHVPDTQVGVLTHECHAGGHTPIQPVADLQASLKELYPPWRAAVCTSWSKTSDLTFS</sequence>
<proteinExistence type="predicted"/>
<evidence type="ECO:0000313" key="2">
    <source>
        <dbReference type="Proteomes" id="UP000762676"/>
    </source>
</evidence>
<dbReference type="InterPro" id="IPR036465">
    <property type="entry name" value="vWFA_dom_sf"/>
</dbReference>
<gene>
    <name evidence="1" type="ORF">ElyMa_001290300</name>
</gene>
<dbReference type="Gene3D" id="3.40.50.410">
    <property type="entry name" value="von Willebrand factor, type A domain"/>
    <property type="match status" value="1"/>
</dbReference>
<accession>A0AAV4IIY2</accession>
<dbReference type="Proteomes" id="UP000762676">
    <property type="component" value="Unassembled WGS sequence"/>
</dbReference>
<comment type="caution">
    <text evidence="1">The sequence shown here is derived from an EMBL/GenBank/DDBJ whole genome shotgun (WGS) entry which is preliminary data.</text>
</comment>
<dbReference type="SUPFAM" id="SSF53300">
    <property type="entry name" value="vWA-like"/>
    <property type="match status" value="1"/>
</dbReference>
<dbReference type="EMBL" id="BMAT01002557">
    <property type="protein sequence ID" value="GFS09112.1"/>
    <property type="molecule type" value="Genomic_DNA"/>
</dbReference>
<protein>
    <submittedName>
        <fullName evidence="1">Collagen alpha-3(VI) chain</fullName>
    </submittedName>
</protein>
<keyword evidence="1" id="KW-0176">Collagen</keyword>
<evidence type="ECO:0000313" key="1">
    <source>
        <dbReference type="EMBL" id="GFS09112.1"/>
    </source>
</evidence>
<dbReference type="AlphaFoldDB" id="A0AAV4IIY2"/>
<organism evidence="1 2">
    <name type="scientific">Elysia marginata</name>
    <dbReference type="NCBI Taxonomy" id="1093978"/>
    <lineage>
        <taxon>Eukaryota</taxon>
        <taxon>Metazoa</taxon>
        <taxon>Spiralia</taxon>
        <taxon>Lophotrochozoa</taxon>
        <taxon>Mollusca</taxon>
        <taxon>Gastropoda</taxon>
        <taxon>Heterobranchia</taxon>
        <taxon>Euthyneura</taxon>
        <taxon>Panpulmonata</taxon>
        <taxon>Sacoglossa</taxon>
        <taxon>Placobranchoidea</taxon>
        <taxon>Plakobranchidae</taxon>
        <taxon>Elysia</taxon>
    </lineage>
</organism>
<keyword evidence="2" id="KW-1185">Reference proteome</keyword>
<name>A0AAV4IIY2_9GAST</name>
<dbReference type="GO" id="GO:0005581">
    <property type="term" value="C:collagen trimer"/>
    <property type="evidence" value="ECO:0007669"/>
    <property type="project" value="UniProtKB-KW"/>
</dbReference>
<reference evidence="1 2" key="1">
    <citation type="journal article" date="2021" name="Elife">
        <title>Chloroplast acquisition without the gene transfer in kleptoplastic sea slugs, Plakobranchus ocellatus.</title>
        <authorList>
            <person name="Maeda T."/>
            <person name="Takahashi S."/>
            <person name="Yoshida T."/>
            <person name="Shimamura S."/>
            <person name="Takaki Y."/>
            <person name="Nagai Y."/>
            <person name="Toyoda A."/>
            <person name="Suzuki Y."/>
            <person name="Arimoto A."/>
            <person name="Ishii H."/>
            <person name="Satoh N."/>
            <person name="Nishiyama T."/>
            <person name="Hasebe M."/>
            <person name="Maruyama T."/>
            <person name="Minagawa J."/>
            <person name="Obokata J."/>
            <person name="Shigenobu S."/>
        </authorList>
    </citation>
    <scope>NUCLEOTIDE SEQUENCE [LARGE SCALE GENOMIC DNA]</scope>
</reference>